<comment type="caution">
    <text evidence="11">The sequence shown here is derived from an EMBL/GenBank/DDBJ whole genome shotgun (WGS) entry which is preliminary data.</text>
</comment>
<feature type="binding site" evidence="9">
    <location>
        <position position="54"/>
    </location>
    <ligand>
        <name>[4Fe-4S] cluster</name>
        <dbReference type="ChEBI" id="CHEBI:49883"/>
        <label>1</label>
    </ligand>
</feature>
<evidence type="ECO:0000259" key="10">
    <source>
        <dbReference type="PROSITE" id="PS51379"/>
    </source>
</evidence>
<protein>
    <recommendedName>
        <fullName evidence="9">NADH-quinone oxidoreductase subunit I</fullName>
        <ecNumber evidence="9">7.1.1.-</ecNumber>
    </recommendedName>
    <alternativeName>
        <fullName evidence="9">NADH dehydrogenase I subunit I</fullName>
    </alternativeName>
    <alternativeName>
        <fullName evidence="9">NDH-1 subunit I</fullName>
    </alternativeName>
</protein>
<keyword evidence="9" id="KW-1003">Cell membrane</keyword>
<sequence length="169" mass="18711">MRGIIQSLWEVGSKLWEPKYTANYPEVKPELPARYRARIILSRDPDGAERCVACNLCAVACPVDCIDVVKAEAEDGRWYPETFRINFARCIFCGYCEEACPTAAIQLIPDFELADYARSSLIYDKDDLLIAGEGKVPGYRYWDVAGKALAGQAPREGQSAAVDLKGLAP</sequence>
<organism evidence="11 12">
    <name type="scientific">Rhodobaculum claviforme</name>
    <dbReference type="NCBI Taxonomy" id="1549854"/>
    <lineage>
        <taxon>Bacteria</taxon>
        <taxon>Pseudomonadati</taxon>
        <taxon>Pseudomonadota</taxon>
        <taxon>Alphaproteobacteria</taxon>
        <taxon>Rhodobacterales</taxon>
        <taxon>Paracoccaceae</taxon>
        <taxon>Rhodobaculum</taxon>
    </lineage>
</organism>
<reference evidence="11" key="1">
    <citation type="submission" date="2017-05" db="EMBL/GenBank/DDBJ databases">
        <authorList>
            <person name="Imhoff J.F."/>
            <person name="Rahn T."/>
            <person name="Kuenzel S."/>
            <person name="Neulinger S.C."/>
        </authorList>
    </citation>
    <scope>NUCLEOTIDE SEQUENCE</scope>
    <source>
        <strain evidence="11">LMG 28126</strain>
    </source>
</reference>
<feature type="binding site" evidence="9">
    <location>
        <position position="51"/>
    </location>
    <ligand>
        <name>[4Fe-4S] cluster</name>
        <dbReference type="ChEBI" id="CHEBI:49883"/>
        <label>1</label>
    </ligand>
</feature>
<evidence type="ECO:0000313" key="11">
    <source>
        <dbReference type="EMBL" id="MBK5928823.1"/>
    </source>
</evidence>
<dbReference type="HAMAP" id="MF_01351">
    <property type="entry name" value="NDH1_NuoI"/>
    <property type="match status" value="1"/>
</dbReference>
<comment type="function">
    <text evidence="9">NDH-1 shuttles electrons from NADH, via FMN and iron-sulfur (Fe-S) centers, to quinones in the respiratory chain. The immediate electron acceptor for the enzyme in this species is believed to be ubiquinone. Couples the redox reaction to proton translocation (for every two electrons transferred, four hydrogen ions are translocated across the cytoplasmic membrane), and thus conserves the redox energy in a proton gradient.</text>
</comment>
<keyword evidence="9" id="KW-0520">NAD</keyword>
<dbReference type="EMBL" id="NHSD01000326">
    <property type="protein sequence ID" value="MBK5928823.1"/>
    <property type="molecule type" value="Genomic_DNA"/>
</dbReference>
<dbReference type="GO" id="GO:0005886">
    <property type="term" value="C:plasma membrane"/>
    <property type="evidence" value="ECO:0007669"/>
    <property type="project" value="UniProtKB-SubCell"/>
</dbReference>
<comment type="similarity">
    <text evidence="1 9">Belongs to the complex I 23 kDa subunit family.</text>
</comment>
<gene>
    <name evidence="9" type="primary">nuoI</name>
    <name evidence="11" type="ORF">CCR87_16020</name>
</gene>
<keyword evidence="3 9" id="KW-0874">Quinone</keyword>
<evidence type="ECO:0000256" key="4">
    <source>
        <dbReference type="ARBA" id="ARBA00022723"/>
    </source>
</evidence>
<comment type="cofactor">
    <cofactor evidence="9">
        <name>[4Fe-4S] cluster</name>
        <dbReference type="ChEBI" id="CHEBI:49883"/>
    </cofactor>
    <text evidence="9">Binds 2 [4Fe-4S] clusters per subunit.</text>
</comment>
<keyword evidence="9" id="KW-0472">Membrane</keyword>
<accession>A0A934TN88</accession>
<dbReference type="GO" id="GO:0050136">
    <property type="term" value="F:NADH dehydrogenase (quinone) (non-electrogenic) activity"/>
    <property type="evidence" value="ECO:0007669"/>
    <property type="project" value="UniProtKB-UniRule"/>
</dbReference>
<evidence type="ECO:0000256" key="8">
    <source>
        <dbReference type="ARBA" id="ARBA00023014"/>
    </source>
</evidence>
<dbReference type="GO" id="GO:0005506">
    <property type="term" value="F:iron ion binding"/>
    <property type="evidence" value="ECO:0007669"/>
    <property type="project" value="UniProtKB-UniRule"/>
</dbReference>
<feature type="binding site" evidence="9">
    <location>
        <position position="100"/>
    </location>
    <ligand>
        <name>[4Fe-4S] cluster</name>
        <dbReference type="ChEBI" id="CHEBI:49883"/>
        <label>1</label>
    </ligand>
</feature>
<dbReference type="InterPro" id="IPR017900">
    <property type="entry name" value="4Fe4S_Fe_S_CS"/>
</dbReference>
<comment type="subcellular location">
    <subcellularLocation>
        <location evidence="9">Cell membrane</location>
        <topology evidence="9">Peripheral membrane protein</topology>
    </subcellularLocation>
</comment>
<dbReference type="PANTHER" id="PTHR10849">
    <property type="entry name" value="NADH DEHYDROGENASE UBIQUINONE IRON-SULFUR PROTEIN 8, MITOCHONDRIAL"/>
    <property type="match status" value="1"/>
</dbReference>
<evidence type="ECO:0000256" key="6">
    <source>
        <dbReference type="ARBA" id="ARBA00022967"/>
    </source>
</evidence>
<dbReference type="GO" id="GO:0051539">
    <property type="term" value="F:4 iron, 4 sulfur cluster binding"/>
    <property type="evidence" value="ECO:0007669"/>
    <property type="project" value="UniProtKB-KW"/>
</dbReference>
<evidence type="ECO:0000313" key="12">
    <source>
        <dbReference type="Proteomes" id="UP000706333"/>
    </source>
</evidence>
<feature type="binding site" evidence="9">
    <location>
        <position position="96"/>
    </location>
    <ligand>
        <name>[4Fe-4S] cluster</name>
        <dbReference type="ChEBI" id="CHEBI:49883"/>
        <label>2</label>
    </ligand>
</feature>
<keyword evidence="6 9" id="KW-1278">Translocase</keyword>
<evidence type="ECO:0000256" key="9">
    <source>
        <dbReference type="HAMAP-Rule" id="MF_01351"/>
    </source>
</evidence>
<evidence type="ECO:0000256" key="5">
    <source>
        <dbReference type="ARBA" id="ARBA00022737"/>
    </source>
</evidence>
<keyword evidence="12" id="KW-1185">Reference proteome</keyword>
<feature type="binding site" evidence="9">
    <location>
        <position position="61"/>
    </location>
    <ligand>
        <name>[4Fe-4S] cluster</name>
        <dbReference type="ChEBI" id="CHEBI:49883"/>
        <label>2</label>
    </ligand>
</feature>
<dbReference type="NCBIfam" id="TIGR01971">
    <property type="entry name" value="NuoI"/>
    <property type="match status" value="1"/>
</dbReference>
<keyword evidence="8 9" id="KW-0411">Iron-sulfur</keyword>
<dbReference type="SUPFAM" id="SSF54862">
    <property type="entry name" value="4Fe-4S ferredoxins"/>
    <property type="match status" value="1"/>
</dbReference>
<proteinExistence type="inferred from homology"/>
<dbReference type="InterPro" id="IPR010226">
    <property type="entry name" value="NADH_quinone_OxRdtase_chainI"/>
</dbReference>
<keyword evidence="4 9" id="KW-0479">Metal-binding</keyword>
<dbReference type="GO" id="GO:0009060">
    <property type="term" value="P:aerobic respiration"/>
    <property type="evidence" value="ECO:0007669"/>
    <property type="project" value="TreeGrafter"/>
</dbReference>
<dbReference type="PROSITE" id="PS51379">
    <property type="entry name" value="4FE4S_FER_2"/>
    <property type="match status" value="2"/>
</dbReference>
<dbReference type="EC" id="7.1.1.-" evidence="9"/>
<name>A0A934TN88_9RHOB</name>
<feature type="domain" description="4Fe-4S ferredoxin-type" evidence="10">
    <location>
        <begin position="39"/>
        <end position="71"/>
    </location>
</feature>
<feature type="binding site" evidence="9">
    <location>
        <position position="57"/>
    </location>
    <ligand>
        <name>[4Fe-4S] cluster</name>
        <dbReference type="ChEBI" id="CHEBI:49883"/>
        <label>1</label>
    </ligand>
</feature>
<keyword evidence="7 9" id="KW-0408">Iron</keyword>
<feature type="domain" description="4Fe-4S ferredoxin-type" evidence="10">
    <location>
        <begin position="81"/>
        <end position="110"/>
    </location>
</feature>
<keyword evidence="5" id="KW-0677">Repeat</keyword>
<feature type="binding site" evidence="9">
    <location>
        <position position="93"/>
    </location>
    <ligand>
        <name>[4Fe-4S] cluster</name>
        <dbReference type="ChEBI" id="CHEBI:49883"/>
        <label>2</label>
    </ligand>
</feature>
<comment type="subunit">
    <text evidence="9">NDH-1 is composed of 14 different subunits. Subunits NuoA, H, J, K, L, M, N constitute the membrane sector of the complex.</text>
</comment>
<reference evidence="11" key="2">
    <citation type="journal article" date="2020" name="Microorganisms">
        <title>Osmotic Adaptation and Compatible Solute Biosynthesis of Phototrophic Bacteria as Revealed from Genome Analyses.</title>
        <authorList>
            <person name="Imhoff J.F."/>
            <person name="Rahn T."/>
            <person name="Kunzel S."/>
            <person name="Keller A."/>
            <person name="Neulinger S.C."/>
        </authorList>
    </citation>
    <scope>NUCLEOTIDE SEQUENCE</scope>
    <source>
        <strain evidence="11">LMG 28126</strain>
    </source>
</reference>
<comment type="catalytic activity">
    <reaction evidence="9">
        <text>a quinone + NADH + 5 H(+)(in) = a quinol + NAD(+) + 4 H(+)(out)</text>
        <dbReference type="Rhea" id="RHEA:57888"/>
        <dbReference type="ChEBI" id="CHEBI:15378"/>
        <dbReference type="ChEBI" id="CHEBI:24646"/>
        <dbReference type="ChEBI" id="CHEBI:57540"/>
        <dbReference type="ChEBI" id="CHEBI:57945"/>
        <dbReference type="ChEBI" id="CHEBI:132124"/>
    </reaction>
</comment>
<evidence type="ECO:0000256" key="2">
    <source>
        <dbReference type="ARBA" id="ARBA00022485"/>
    </source>
</evidence>
<dbReference type="Pfam" id="PF12838">
    <property type="entry name" value="Fer4_7"/>
    <property type="match status" value="1"/>
</dbReference>
<dbReference type="NCBIfam" id="NF004536">
    <property type="entry name" value="PRK05888.1-1"/>
    <property type="match status" value="1"/>
</dbReference>
<dbReference type="GO" id="GO:0048038">
    <property type="term" value="F:quinone binding"/>
    <property type="evidence" value="ECO:0007669"/>
    <property type="project" value="UniProtKB-KW"/>
</dbReference>
<feature type="binding site" evidence="9">
    <location>
        <position position="90"/>
    </location>
    <ligand>
        <name>[4Fe-4S] cluster</name>
        <dbReference type="ChEBI" id="CHEBI:49883"/>
        <label>2</label>
    </ligand>
</feature>
<dbReference type="PANTHER" id="PTHR10849:SF20">
    <property type="entry name" value="NADH DEHYDROGENASE [UBIQUINONE] IRON-SULFUR PROTEIN 8, MITOCHONDRIAL"/>
    <property type="match status" value="1"/>
</dbReference>
<dbReference type="AlphaFoldDB" id="A0A934TN88"/>
<dbReference type="PROSITE" id="PS00198">
    <property type="entry name" value="4FE4S_FER_1"/>
    <property type="match status" value="1"/>
</dbReference>
<evidence type="ECO:0000256" key="7">
    <source>
        <dbReference type="ARBA" id="ARBA00023004"/>
    </source>
</evidence>
<keyword evidence="9" id="KW-0830">Ubiquinone</keyword>
<keyword evidence="2 9" id="KW-0004">4Fe-4S</keyword>
<dbReference type="Proteomes" id="UP000706333">
    <property type="component" value="Unassembled WGS sequence"/>
</dbReference>
<dbReference type="InterPro" id="IPR017896">
    <property type="entry name" value="4Fe4S_Fe-S-bd"/>
</dbReference>
<evidence type="ECO:0000256" key="3">
    <source>
        <dbReference type="ARBA" id="ARBA00022719"/>
    </source>
</evidence>
<dbReference type="Gene3D" id="3.30.70.3270">
    <property type="match status" value="1"/>
</dbReference>
<evidence type="ECO:0000256" key="1">
    <source>
        <dbReference type="ARBA" id="ARBA00010277"/>
    </source>
</evidence>